<proteinExistence type="inferred from homology"/>
<dbReference type="Proteomes" id="UP000030111">
    <property type="component" value="Unassembled WGS sequence"/>
</dbReference>
<dbReference type="RefSeq" id="WP_026992905.1">
    <property type="nucleotide sequence ID" value="NZ_JRLY01000007.1"/>
</dbReference>
<name>A0A0A2MNC3_9FLAO</name>
<comment type="similarity">
    <text evidence="2">Belongs to the binding-protein-dependent transport system permease family. FecCD subfamily.</text>
</comment>
<evidence type="ECO:0000256" key="7">
    <source>
        <dbReference type="ARBA" id="ARBA00023136"/>
    </source>
</evidence>
<keyword evidence="6 8" id="KW-1133">Transmembrane helix</keyword>
<dbReference type="OrthoDB" id="9811721at2"/>
<dbReference type="GO" id="GO:0005886">
    <property type="term" value="C:plasma membrane"/>
    <property type="evidence" value="ECO:0007669"/>
    <property type="project" value="UniProtKB-SubCell"/>
</dbReference>
<dbReference type="EMBL" id="JRLY01000007">
    <property type="protein sequence ID" value="KGO93066.1"/>
    <property type="molecule type" value="Genomic_DNA"/>
</dbReference>
<evidence type="ECO:0000256" key="6">
    <source>
        <dbReference type="ARBA" id="ARBA00022989"/>
    </source>
</evidence>
<feature type="transmembrane region" description="Helical" evidence="8">
    <location>
        <begin position="315"/>
        <end position="336"/>
    </location>
</feature>
<keyword evidence="7 8" id="KW-0472">Membrane</keyword>
<evidence type="ECO:0000313" key="10">
    <source>
        <dbReference type="Proteomes" id="UP000030111"/>
    </source>
</evidence>
<keyword evidence="5 8" id="KW-0812">Transmembrane</keyword>
<dbReference type="GO" id="GO:0033214">
    <property type="term" value="P:siderophore-iron import into cell"/>
    <property type="evidence" value="ECO:0007669"/>
    <property type="project" value="TreeGrafter"/>
</dbReference>
<sequence length="344" mass="36340">MQHPKRNIALFIILGIALALLFIVNISLGSVKIPMQDVLQSLTGGDASKTTWQYIIINYRLPKAITALLVGMGLSVSGLLMQTLFRNPLAGPDVLGLSSGASLGVAFVILGSAVLPGAMAGFFLSSYGIVLASTLGSFVVLLAVLAVAQHLRDTMAILIIGLMFTSFTGAIVGVLTYFSTAEQLQKYTFWSLGSLGNLSWGNIIILGLVTLAGLLLSALCIKPLDALLLGERYAKSMGIDFNKTRFIIILATSLLTGCITAFAGPVAFVGLVVPHMAKLLFKTSNHMLLFWATLLCGGILLLLCDIFTQLPGSSFVLPINAITSIVGAPVVIALLLGKRKGIFN</sequence>
<evidence type="ECO:0000256" key="5">
    <source>
        <dbReference type="ARBA" id="ARBA00022692"/>
    </source>
</evidence>
<keyword evidence="4" id="KW-1003">Cell membrane</keyword>
<evidence type="ECO:0000256" key="1">
    <source>
        <dbReference type="ARBA" id="ARBA00004651"/>
    </source>
</evidence>
<dbReference type="InterPro" id="IPR000522">
    <property type="entry name" value="ABC_transptr_permease_BtuC"/>
</dbReference>
<accession>A0A0A2MNC3</accession>
<dbReference type="eggNOG" id="COG0609">
    <property type="taxonomic scope" value="Bacteria"/>
</dbReference>
<dbReference type="CDD" id="cd06550">
    <property type="entry name" value="TM_ABC_iron-siderophores_like"/>
    <property type="match status" value="1"/>
</dbReference>
<feature type="transmembrane region" description="Helical" evidence="8">
    <location>
        <begin position="288"/>
        <end position="308"/>
    </location>
</feature>
<protein>
    <submittedName>
        <fullName evidence="9">Iron ABC transporter</fullName>
    </submittedName>
</protein>
<feature type="transmembrane region" description="Helical" evidence="8">
    <location>
        <begin position="127"/>
        <end position="148"/>
    </location>
</feature>
<feature type="transmembrane region" description="Helical" evidence="8">
    <location>
        <begin position="64"/>
        <end position="82"/>
    </location>
</feature>
<dbReference type="GO" id="GO:0022857">
    <property type="term" value="F:transmembrane transporter activity"/>
    <property type="evidence" value="ECO:0007669"/>
    <property type="project" value="InterPro"/>
</dbReference>
<evidence type="ECO:0000256" key="3">
    <source>
        <dbReference type="ARBA" id="ARBA00022448"/>
    </source>
</evidence>
<dbReference type="Pfam" id="PF01032">
    <property type="entry name" value="FecCD"/>
    <property type="match status" value="1"/>
</dbReference>
<evidence type="ECO:0000256" key="4">
    <source>
        <dbReference type="ARBA" id="ARBA00022475"/>
    </source>
</evidence>
<keyword evidence="3" id="KW-0813">Transport</keyword>
<feature type="transmembrane region" description="Helical" evidence="8">
    <location>
        <begin position="94"/>
        <end position="115"/>
    </location>
</feature>
<gene>
    <name evidence="9" type="ORF">Q766_10660</name>
</gene>
<keyword evidence="10" id="KW-1185">Reference proteome</keyword>
<comment type="subcellular location">
    <subcellularLocation>
        <location evidence="1">Cell membrane</location>
        <topology evidence="1">Multi-pass membrane protein</topology>
    </subcellularLocation>
</comment>
<dbReference type="PANTHER" id="PTHR30472:SF41">
    <property type="entry name" value="TRANSPORT SYSTEM PERMEASE PROTEIN"/>
    <property type="match status" value="1"/>
</dbReference>
<dbReference type="STRING" id="1121898.GCA_000422725_02559"/>
<dbReference type="InterPro" id="IPR037294">
    <property type="entry name" value="ABC_BtuC-like"/>
</dbReference>
<organism evidence="9 10">
    <name type="scientific">Flavobacterium subsaxonicum WB 4.1-42 = DSM 21790</name>
    <dbReference type="NCBI Taxonomy" id="1121898"/>
    <lineage>
        <taxon>Bacteria</taxon>
        <taxon>Pseudomonadati</taxon>
        <taxon>Bacteroidota</taxon>
        <taxon>Flavobacteriia</taxon>
        <taxon>Flavobacteriales</taxon>
        <taxon>Flavobacteriaceae</taxon>
        <taxon>Flavobacterium</taxon>
    </lineage>
</organism>
<evidence type="ECO:0000256" key="8">
    <source>
        <dbReference type="SAM" id="Phobius"/>
    </source>
</evidence>
<comment type="caution">
    <text evidence="9">The sequence shown here is derived from an EMBL/GenBank/DDBJ whole genome shotgun (WGS) entry which is preliminary data.</text>
</comment>
<evidence type="ECO:0000256" key="2">
    <source>
        <dbReference type="ARBA" id="ARBA00007935"/>
    </source>
</evidence>
<feature type="transmembrane region" description="Helical" evidence="8">
    <location>
        <begin position="245"/>
        <end position="268"/>
    </location>
</feature>
<feature type="transmembrane region" description="Helical" evidence="8">
    <location>
        <begin position="7"/>
        <end position="28"/>
    </location>
</feature>
<dbReference type="PANTHER" id="PTHR30472">
    <property type="entry name" value="FERRIC ENTEROBACTIN TRANSPORT SYSTEM PERMEASE PROTEIN"/>
    <property type="match status" value="1"/>
</dbReference>
<feature type="transmembrane region" description="Helical" evidence="8">
    <location>
        <begin position="155"/>
        <end position="178"/>
    </location>
</feature>
<dbReference type="SUPFAM" id="SSF81345">
    <property type="entry name" value="ABC transporter involved in vitamin B12 uptake, BtuC"/>
    <property type="match status" value="1"/>
</dbReference>
<reference evidence="9 10" key="1">
    <citation type="submission" date="2013-09" db="EMBL/GenBank/DDBJ databases">
        <authorList>
            <person name="Zeng Z."/>
            <person name="Chen C."/>
        </authorList>
    </citation>
    <scope>NUCLEOTIDE SEQUENCE [LARGE SCALE GENOMIC DNA]</scope>
    <source>
        <strain evidence="9 10">WB 4.1-42</strain>
    </source>
</reference>
<dbReference type="AlphaFoldDB" id="A0A0A2MNC3"/>
<dbReference type="Gene3D" id="1.10.3470.10">
    <property type="entry name" value="ABC transporter involved in vitamin B12 uptake, BtuC"/>
    <property type="match status" value="1"/>
</dbReference>
<evidence type="ECO:0000313" key="9">
    <source>
        <dbReference type="EMBL" id="KGO93066.1"/>
    </source>
</evidence>
<feature type="transmembrane region" description="Helical" evidence="8">
    <location>
        <begin position="198"/>
        <end position="224"/>
    </location>
</feature>